<dbReference type="GO" id="GO:0050661">
    <property type="term" value="F:NADP binding"/>
    <property type="evidence" value="ECO:0007669"/>
    <property type="project" value="InterPro"/>
</dbReference>
<name>A0A369KCA0_HYPMA</name>
<keyword evidence="3" id="KW-0274">FAD</keyword>
<dbReference type="EMBL" id="LUEZ02000001">
    <property type="protein sequence ID" value="RDB31080.1"/>
    <property type="molecule type" value="Genomic_DNA"/>
</dbReference>
<keyword evidence="2" id="KW-0285">Flavoprotein</keyword>
<evidence type="ECO:0000313" key="7">
    <source>
        <dbReference type="Proteomes" id="UP000076154"/>
    </source>
</evidence>
<dbReference type="InParanoid" id="A0A369KCA0"/>
<comment type="caution">
    <text evidence="6">The sequence shown here is derived from an EMBL/GenBank/DDBJ whole genome shotgun (WGS) entry which is preliminary data.</text>
</comment>
<dbReference type="GO" id="GO:0050660">
    <property type="term" value="F:flavin adenine dinucleotide binding"/>
    <property type="evidence" value="ECO:0007669"/>
    <property type="project" value="InterPro"/>
</dbReference>
<protein>
    <submittedName>
        <fullName evidence="6">Flavin-containing monooxygenase ustF2</fullName>
    </submittedName>
</protein>
<dbReference type="SUPFAM" id="SSF51905">
    <property type="entry name" value="FAD/NAD(P)-binding domain"/>
    <property type="match status" value="2"/>
</dbReference>
<evidence type="ECO:0000256" key="1">
    <source>
        <dbReference type="ARBA" id="ARBA00009183"/>
    </source>
</evidence>
<evidence type="ECO:0000256" key="2">
    <source>
        <dbReference type="ARBA" id="ARBA00022630"/>
    </source>
</evidence>
<evidence type="ECO:0000313" key="6">
    <source>
        <dbReference type="EMBL" id="RDB31080.1"/>
    </source>
</evidence>
<dbReference type="OrthoDB" id="66881at2759"/>
<keyword evidence="7" id="KW-1185">Reference proteome</keyword>
<sequence>MLLTIRAALALLSSVNYAYLAAAANQIPLVPPEQQGSDSYTFKWPIRRVAIIGAGPGGLINFREFTRAGYDVHLFERDDVPGGNWHYTEETADDAPIPSVDISVGDYVPSLPPKGAKLPYEKAYHGQESADLLRRHRGPKPIWATLHSNAPAPIQQITELPWPKGTAWELPHAKVGRYVRAFASYHGVNSNDGNPRVSYNTRVELVEKRFDQNGNEAGWTLTLKKVVRTGKTSSKAIWTAENFDAVVVATGRYNAPNVPNIAGLKAWADKFPGRISHSRTYRHPEPFANKTVLVVGAATSGGEISRELVPHTTKIYQSIRPDNVTKAHFRLDFFLRRLPANVTVVPEIKRFHPPGSSIDVSRVELANGTIITGIDSVLFATGYRYTFPFLPQYHNSSVKFQENRAGNSPQPIVTDGTHLRSLYLDIFYIEEPTIGFVDMNVGMQSFTYAEYIGVALTKVWAGKAKIPSTPELWRIQEKHVEELGGYGSYFQFLGTERTEKYIRFFLGWLNEAAVKHGGRQIDGLHPGNVQIGSLWSRARFGSDIYQGVPNENQTTLTVREVTGDGQIGGLRAELTDEILNDLAYDDYW</sequence>
<dbReference type="InterPro" id="IPR050346">
    <property type="entry name" value="FMO-like"/>
</dbReference>
<accession>A0A369KCA0</accession>
<gene>
    <name evidence="6" type="primary">ustF2</name>
    <name evidence="6" type="ORF">Hypma_000055</name>
</gene>
<comment type="similarity">
    <text evidence="1">Belongs to the FMO family.</text>
</comment>
<dbReference type="InterPro" id="IPR020946">
    <property type="entry name" value="Flavin_mOase-like"/>
</dbReference>
<keyword evidence="4" id="KW-0560">Oxidoreductase</keyword>
<evidence type="ECO:0000256" key="5">
    <source>
        <dbReference type="SAM" id="SignalP"/>
    </source>
</evidence>
<dbReference type="PANTHER" id="PTHR23023">
    <property type="entry name" value="DIMETHYLANILINE MONOOXYGENASE"/>
    <property type="match status" value="1"/>
</dbReference>
<dbReference type="STRING" id="39966.A0A369KCA0"/>
<dbReference type="Proteomes" id="UP000076154">
    <property type="component" value="Unassembled WGS sequence"/>
</dbReference>
<dbReference type="InterPro" id="IPR036188">
    <property type="entry name" value="FAD/NAD-bd_sf"/>
</dbReference>
<evidence type="ECO:0000256" key="3">
    <source>
        <dbReference type="ARBA" id="ARBA00022827"/>
    </source>
</evidence>
<feature type="chain" id="PRO_5017060329" evidence="5">
    <location>
        <begin position="24"/>
        <end position="588"/>
    </location>
</feature>
<dbReference type="AlphaFoldDB" id="A0A369KCA0"/>
<dbReference type="GO" id="GO:0004499">
    <property type="term" value="F:N,N-dimethylaniline monooxygenase activity"/>
    <property type="evidence" value="ECO:0007669"/>
    <property type="project" value="InterPro"/>
</dbReference>
<dbReference type="Gene3D" id="3.50.50.60">
    <property type="entry name" value="FAD/NAD(P)-binding domain"/>
    <property type="match status" value="2"/>
</dbReference>
<organism evidence="6 7">
    <name type="scientific">Hypsizygus marmoreus</name>
    <name type="common">White beech mushroom</name>
    <name type="synonym">Agaricus marmoreus</name>
    <dbReference type="NCBI Taxonomy" id="39966"/>
    <lineage>
        <taxon>Eukaryota</taxon>
        <taxon>Fungi</taxon>
        <taxon>Dikarya</taxon>
        <taxon>Basidiomycota</taxon>
        <taxon>Agaricomycotina</taxon>
        <taxon>Agaricomycetes</taxon>
        <taxon>Agaricomycetidae</taxon>
        <taxon>Agaricales</taxon>
        <taxon>Tricholomatineae</taxon>
        <taxon>Lyophyllaceae</taxon>
        <taxon>Hypsizygus</taxon>
    </lineage>
</organism>
<keyword evidence="6" id="KW-0503">Monooxygenase</keyword>
<dbReference type="Pfam" id="PF13450">
    <property type="entry name" value="NAD_binding_8"/>
    <property type="match status" value="1"/>
</dbReference>
<keyword evidence="5" id="KW-0732">Signal</keyword>
<dbReference type="PRINTS" id="PR00419">
    <property type="entry name" value="ADXRDTASE"/>
</dbReference>
<dbReference type="FunCoup" id="A0A369KCA0">
    <property type="interactions" value="25"/>
</dbReference>
<evidence type="ECO:0000256" key="4">
    <source>
        <dbReference type="ARBA" id="ARBA00023002"/>
    </source>
</evidence>
<reference evidence="6" key="1">
    <citation type="submission" date="2018-04" db="EMBL/GenBank/DDBJ databases">
        <title>Whole genome sequencing of Hypsizygus marmoreus.</title>
        <authorList>
            <person name="Choi I.-G."/>
            <person name="Min B."/>
            <person name="Kim J.-G."/>
            <person name="Kim S."/>
            <person name="Oh Y.-L."/>
            <person name="Kong W.-S."/>
            <person name="Park H."/>
            <person name="Jeong J."/>
            <person name="Song E.-S."/>
        </authorList>
    </citation>
    <scope>NUCLEOTIDE SEQUENCE [LARGE SCALE GENOMIC DNA]</scope>
    <source>
        <strain evidence="6">51987-8</strain>
    </source>
</reference>
<proteinExistence type="inferred from homology"/>
<dbReference type="Pfam" id="PF00743">
    <property type="entry name" value="FMO-like"/>
    <property type="match status" value="1"/>
</dbReference>
<feature type="signal peptide" evidence="5">
    <location>
        <begin position="1"/>
        <end position="23"/>
    </location>
</feature>